<feature type="non-terminal residue" evidence="2">
    <location>
        <position position="1"/>
    </location>
</feature>
<gene>
    <name evidence="2" type="ORF">AFUS01_LOCUS23921</name>
</gene>
<organism evidence="2 3">
    <name type="scientific">Allacma fusca</name>
    <dbReference type="NCBI Taxonomy" id="39272"/>
    <lineage>
        <taxon>Eukaryota</taxon>
        <taxon>Metazoa</taxon>
        <taxon>Ecdysozoa</taxon>
        <taxon>Arthropoda</taxon>
        <taxon>Hexapoda</taxon>
        <taxon>Collembola</taxon>
        <taxon>Symphypleona</taxon>
        <taxon>Sminthuridae</taxon>
        <taxon>Allacma</taxon>
    </lineage>
</organism>
<feature type="domain" description="Cystatin" evidence="1">
    <location>
        <begin position="12"/>
        <end position="63"/>
    </location>
</feature>
<evidence type="ECO:0000259" key="1">
    <source>
        <dbReference type="Pfam" id="PF00031"/>
    </source>
</evidence>
<keyword evidence="3" id="KW-1185">Reference proteome</keyword>
<evidence type="ECO:0000313" key="3">
    <source>
        <dbReference type="Proteomes" id="UP000708208"/>
    </source>
</evidence>
<dbReference type="AlphaFoldDB" id="A0A8J2KI26"/>
<dbReference type="CDD" id="cd00042">
    <property type="entry name" value="CY"/>
    <property type="match status" value="1"/>
</dbReference>
<dbReference type="InterPro" id="IPR000010">
    <property type="entry name" value="Cystatin_dom"/>
</dbReference>
<dbReference type="Pfam" id="PF00031">
    <property type="entry name" value="Cystatin"/>
    <property type="match status" value="1"/>
</dbReference>
<reference evidence="2" key="1">
    <citation type="submission" date="2021-06" db="EMBL/GenBank/DDBJ databases">
        <authorList>
            <person name="Hodson N. C."/>
            <person name="Mongue J. A."/>
            <person name="Jaron S. K."/>
        </authorList>
    </citation>
    <scope>NUCLEOTIDE SEQUENCE</scope>
</reference>
<comment type="caution">
    <text evidence="2">The sequence shown here is derived from an EMBL/GenBank/DDBJ whole genome shotgun (WGS) entry which is preliminary data.</text>
</comment>
<accession>A0A8J2KI26</accession>
<dbReference type="OrthoDB" id="6357437at2759"/>
<dbReference type="EMBL" id="CAJVCH010293057">
    <property type="protein sequence ID" value="CAG7785289.1"/>
    <property type="molecule type" value="Genomic_DNA"/>
</dbReference>
<name>A0A8J2KI26_9HEXA</name>
<dbReference type="Proteomes" id="UP000708208">
    <property type="component" value="Unassembled WGS sequence"/>
</dbReference>
<dbReference type="GO" id="GO:0004869">
    <property type="term" value="F:cysteine-type endopeptidase inhibitor activity"/>
    <property type="evidence" value="ECO:0007669"/>
    <property type="project" value="InterPro"/>
</dbReference>
<evidence type="ECO:0000313" key="2">
    <source>
        <dbReference type="EMBL" id="CAG7785289.1"/>
    </source>
</evidence>
<protein>
    <recommendedName>
        <fullName evidence="1">Cystatin domain-containing protein</fullName>
    </recommendedName>
</protein>
<sequence length="86" mass="9552">ERKHHENRGRSGGAYTVDVNSPEIIRLAEKVMNTLNSNQRIKRILNAKQQVVAGTLTTLDLEVCPAGNVSTNYKLPTTFTHILNHG</sequence>
<proteinExistence type="predicted"/>